<reference evidence="1 2" key="1">
    <citation type="journal article" date="2019" name="Int. J. Syst. Evol. Microbiol.">
        <title>Capsulimonas corticalis gen. nov., sp. nov., an aerobic capsulated bacterium, of a novel bacterial order, Capsulimonadales ord. nov., of the class Armatimonadia of the phylum Armatimonadetes.</title>
        <authorList>
            <person name="Li J."/>
            <person name="Kudo C."/>
            <person name="Tonouchi A."/>
        </authorList>
    </citation>
    <scope>NUCLEOTIDE SEQUENCE [LARGE SCALE GENOMIC DNA]</scope>
    <source>
        <strain evidence="1 2">AX-7</strain>
    </source>
</reference>
<proteinExistence type="predicted"/>
<dbReference type="Proteomes" id="UP000287394">
    <property type="component" value="Chromosome"/>
</dbReference>
<name>A0A402CZD7_9BACT</name>
<evidence type="ECO:0000313" key="2">
    <source>
        <dbReference type="Proteomes" id="UP000287394"/>
    </source>
</evidence>
<dbReference type="RefSeq" id="WP_119322688.1">
    <property type="nucleotide sequence ID" value="NZ_AP025739.1"/>
</dbReference>
<gene>
    <name evidence="1" type="ORF">CCAX7_14770</name>
</gene>
<accession>A0A402CZD7</accession>
<keyword evidence="2" id="KW-1185">Reference proteome</keyword>
<protein>
    <submittedName>
        <fullName evidence="1">Uncharacterized protein</fullName>
    </submittedName>
</protein>
<dbReference type="KEGG" id="ccot:CCAX7_14770"/>
<dbReference type="AlphaFoldDB" id="A0A402CZD7"/>
<dbReference type="EMBL" id="AP025739">
    <property type="protein sequence ID" value="BDI29426.1"/>
    <property type="molecule type" value="Genomic_DNA"/>
</dbReference>
<evidence type="ECO:0000313" key="1">
    <source>
        <dbReference type="EMBL" id="BDI29426.1"/>
    </source>
</evidence>
<sequence>MPTPSNSTRLFAAATAARLGLSLPGNVTELDADLCGVGLLLAHGVLTAAERRAELAALTQRRDAFLREQMATDDGEMPAIGRRGYLIAMGWEGGHHGADA</sequence>
<organism evidence="1 2">
    <name type="scientific">Capsulimonas corticalis</name>
    <dbReference type="NCBI Taxonomy" id="2219043"/>
    <lineage>
        <taxon>Bacteria</taxon>
        <taxon>Bacillati</taxon>
        <taxon>Armatimonadota</taxon>
        <taxon>Armatimonadia</taxon>
        <taxon>Capsulimonadales</taxon>
        <taxon>Capsulimonadaceae</taxon>
        <taxon>Capsulimonas</taxon>
    </lineage>
</organism>